<name>A0AAD7KY88_QUISA</name>
<evidence type="ECO:0000313" key="3">
    <source>
        <dbReference type="EMBL" id="KAJ7947958.1"/>
    </source>
</evidence>
<evidence type="ECO:0000313" key="4">
    <source>
        <dbReference type="Proteomes" id="UP001163823"/>
    </source>
</evidence>
<keyword evidence="2" id="KW-0932">Cytokinin signaling pathway</keyword>
<dbReference type="GO" id="GO:0000160">
    <property type="term" value="P:phosphorelay signal transduction system"/>
    <property type="evidence" value="ECO:0007669"/>
    <property type="project" value="UniProtKB-UniRule"/>
</dbReference>
<dbReference type="SUPFAM" id="SSF47226">
    <property type="entry name" value="Histidine-containing phosphotransfer domain, HPT domain"/>
    <property type="match status" value="1"/>
</dbReference>
<proteinExistence type="predicted"/>
<dbReference type="GO" id="GO:0005634">
    <property type="term" value="C:nucleus"/>
    <property type="evidence" value="ECO:0007669"/>
    <property type="project" value="UniProtKB-SubCell"/>
</dbReference>
<dbReference type="PANTHER" id="PTHR28242:SF30">
    <property type="entry name" value="HISTIDINE-CONTAINING PHOSPHOTRANSFER PROTEIN 2"/>
    <property type="match status" value="1"/>
</dbReference>
<reference evidence="3" key="1">
    <citation type="journal article" date="2023" name="Science">
        <title>Elucidation of the pathway for biosynthesis of saponin adjuvants from the soapbark tree.</title>
        <authorList>
            <person name="Reed J."/>
            <person name="Orme A."/>
            <person name="El-Demerdash A."/>
            <person name="Owen C."/>
            <person name="Martin L.B.B."/>
            <person name="Misra R.C."/>
            <person name="Kikuchi S."/>
            <person name="Rejzek M."/>
            <person name="Martin A.C."/>
            <person name="Harkess A."/>
            <person name="Leebens-Mack J."/>
            <person name="Louveau T."/>
            <person name="Stephenson M.J."/>
            <person name="Osbourn A."/>
        </authorList>
    </citation>
    <scope>NUCLEOTIDE SEQUENCE</scope>
    <source>
        <strain evidence="3">S10</strain>
    </source>
</reference>
<dbReference type="GO" id="GO:0009736">
    <property type="term" value="P:cytokinin-activated signaling pathway"/>
    <property type="evidence" value="ECO:0007669"/>
    <property type="project" value="UniProtKB-KW"/>
</dbReference>
<dbReference type="Proteomes" id="UP001163823">
    <property type="component" value="Chromosome 12"/>
</dbReference>
<dbReference type="InterPro" id="IPR036641">
    <property type="entry name" value="HPT_dom_sf"/>
</dbReference>
<dbReference type="GO" id="GO:0043424">
    <property type="term" value="F:protein histidine kinase binding"/>
    <property type="evidence" value="ECO:0007669"/>
    <property type="project" value="UniProtKB-UniRule"/>
</dbReference>
<evidence type="ECO:0000256" key="2">
    <source>
        <dbReference type="RuleBase" id="RU369004"/>
    </source>
</evidence>
<comment type="domain">
    <text evidence="2">Histidine-containing phosphotransfer domain (HPt) contains an active histidine that mediates the phosphotransfer.</text>
</comment>
<dbReference type="Gene3D" id="1.20.120.160">
    <property type="entry name" value="HPT domain"/>
    <property type="match status" value="1"/>
</dbReference>
<evidence type="ECO:0000256" key="1">
    <source>
        <dbReference type="ARBA" id="ARBA00023012"/>
    </source>
</evidence>
<keyword evidence="1 2" id="KW-0902">Two-component regulatory system</keyword>
<gene>
    <name evidence="3" type="ORF">O6P43_028500</name>
</gene>
<dbReference type="EMBL" id="JARAOO010000012">
    <property type="protein sequence ID" value="KAJ7947958.1"/>
    <property type="molecule type" value="Genomic_DNA"/>
</dbReference>
<dbReference type="InterPro" id="IPR045871">
    <property type="entry name" value="AHP1-5/YPD1"/>
</dbReference>
<dbReference type="AlphaFoldDB" id="A0AAD7KY88"/>
<organism evidence="3 4">
    <name type="scientific">Quillaja saponaria</name>
    <name type="common">Soap bark tree</name>
    <dbReference type="NCBI Taxonomy" id="32244"/>
    <lineage>
        <taxon>Eukaryota</taxon>
        <taxon>Viridiplantae</taxon>
        <taxon>Streptophyta</taxon>
        <taxon>Embryophyta</taxon>
        <taxon>Tracheophyta</taxon>
        <taxon>Spermatophyta</taxon>
        <taxon>Magnoliopsida</taxon>
        <taxon>eudicotyledons</taxon>
        <taxon>Gunneridae</taxon>
        <taxon>Pentapetalae</taxon>
        <taxon>rosids</taxon>
        <taxon>fabids</taxon>
        <taxon>Fabales</taxon>
        <taxon>Quillajaceae</taxon>
        <taxon>Quillaja</taxon>
    </lineage>
</organism>
<dbReference type="GO" id="GO:0005829">
    <property type="term" value="C:cytosol"/>
    <property type="evidence" value="ECO:0007669"/>
    <property type="project" value="UniProtKB-SubCell"/>
</dbReference>
<protein>
    <recommendedName>
        <fullName evidence="2">Histidine-containing phosphotransfer protein</fullName>
    </recommendedName>
</protein>
<keyword evidence="4" id="KW-1185">Reference proteome</keyword>
<dbReference type="KEGG" id="qsa:O6P43_028500"/>
<accession>A0AAD7KY88</accession>
<sequence>MKKEEVEYEVHRITTKDQYELLVRALQDKDVLDHRFDSLHALKETIDRSYVLDSIDSFFKDTKRAITELNSHLKGRYVNYEEMADSIHLLRGSSAGVGGFRAVLSCYELMHACIDNDKKRCRRAYGLVKEEHYKLKDSLRVLYQMEKTILAEEEKAAALVRKRIKREH</sequence>
<dbReference type="GO" id="GO:0009927">
    <property type="term" value="F:histidine phosphotransfer kinase activity"/>
    <property type="evidence" value="ECO:0007669"/>
    <property type="project" value="UniProtKB-UniRule"/>
</dbReference>
<comment type="function">
    <text evidence="2">Functions as a two-component phosphorelay mediators between cytokinin sensor histidine kinases and response regulators (B-type ARRs). Plays an important role in propagating cytokinin signal transduction.</text>
</comment>
<comment type="subcellular location">
    <subcellularLocation>
        <location evidence="2">Cytoplasm</location>
        <location evidence="2">Cytosol</location>
    </subcellularLocation>
    <subcellularLocation>
        <location evidence="2">Nucleus</location>
    </subcellularLocation>
</comment>
<dbReference type="PANTHER" id="PTHR28242">
    <property type="entry name" value="PHOSPHORELAY INTERMEDIATE PROTEIN YPD1"/>
    <property type="match status" value="1"/>
</dbReference>
<comment type="caution">
    <text evidence="3">The sequence shown here is derived from an EMBL/GenBank/DDBJ whole genome shotgun (WGS) entry which is preliminary data.</text>
</comment>